<organism evidence="1 2">
    <name type="scientific">Salix viminalis</name>
    <name type="common">Common osier</name>
    <name type="synonym">Basket willow</name>
    <dbReference type="NCBI Taxonomy" id="40686"/>
    <lineage>
        <taxon>Eukaryota</taxon>
        <taxon>Viridiplantae</taxon>
        <taxon>Streptophyta</taxon>
        <taxon>Embryophyta</taxon>
        <taxon>Tracheophyta</taxon>
        <taxon>Spermatophyta</taxon>
        <taxon>Magnoliopsida</taxon>
        <taxon>eudicotyledons</taxon>
        <taxon>Gunneridae</taxon>
        <taxon>Pentapetalae</taxon>
        <taxon>rosids</taxon>
        <taxon>fabids</taxon>
        <taxon>Malpighiales</taxon>
        <taxon>Salicaceae</taxon>
        <taxon>Saliceae</taxon>
        <taxon>Salix</taxon>
    </lineage>
</organism>
<reference evidence="1" key="1">
    <citation type="submission" date="2022-11" db="EMBL/GenBank/DDBJ databases">
        <authorList>
            <person name="Hyden B.L."/>
            <person name="Feng K."/>
            <person name="Yates T."/>
            <person name="Jawdy S."/>
            <person name="Smart L.B."/>
            <person name="Muchero W."/>
        </authorList>
    </citation>
    <scope>NUCLEOTIDE SEQUENCE</scope>
    <source>
        <tissue evidence="1">Shoot tip</tissue>
    </source>
</reference>
<accession>A0A9Q0YYS9</accession>
<proteinExistence type="predicted"/>
<reference evidence="1" key="2">
    <citation type="journal article" date="2023" name="Int. J. Mol. Sci.">
        <title>De Novo Assembly and Annotation of 11 Diverse Shrub Willow (Salix) Genomes Reveals Novel Gene Organization in Sex-Linked Regions.</title>
        <authorList>
            <person name="Hyden B."/>
            <person name="Feng K."/>
            <person name="Yates T.B."/>
            <person name="Jawdy S."/>
            <person name="Cereghino C."/>
            <person name="Smart L.B."/>
            <person name="Muchero W."/>
        </authorList>
    </citation>
    <scope>NUCLEOTIDE SEQUENCE [LARGE SCALE GENOMIC DNA]</scope>
    <source>
        <tissue evidence="1">Shoot tip</tissue>
    </source>
</reference>
<name>A0A9Q0YYS9_SALVM</name>
<keyword evidence="2" id="KW-1185">Reference proteome</keyword>
<evidence type="ECO:0000313" key="1">
    <source>
        <dbReference type="EMBL" id="KAJ6714883.1"/>
    </source>
</evidence>
<gene>
    <name evidence="1" type="ORF">OIU85_026393</name>
</gene>
<dbReference type="Proteomes" id="UP001151529">
    <property type="component" value="Chromosome 1"/>
</dbReference>
<comment type="caution">
    <text evidence="1">The sequence shown here is derived from an EMBL/GenBank/DDBJ whole genome shotgun (WGS) entry which is preliminary data.</text>
</comment>
<sequence>MMILKSVEHWGHIILVNPDKCKLRNSTWIDFRCLRRREMMPLNATSPPGMAPDRGNSVILLDELIRGGYLLSKFAMNIAATRKLPPKEMNFGLEKERCDTGFGFER</sequence>
<evidence type="ECO:0000313" key="2">
    <source>
        <dbReference type="Proteomes" id="UP001151529"/>
    </source>
</evidence>
<dbReference type="EMBL" id="JAPFFL010000007">
    <property type="protein sequence ID" value="KAJ6714883.1"/>
    <property type="molecule type" value="Genomic_DNA"/>
</dbReference>
<protein>
    <submittedName>
        <fullName evidence="1">Uncharacterized protein</fullName>
    </submittedName>
</protein>
<dbReference type="AlphaFoldDB" id="A0A9Q0YYS9"/>